<keyword evidence="3" id="KW-1185">Reference proteome</keyword>
<reference evidence="2 3" key="1">
    <citation type="journal article" date="2022" name="Allergy">
        <title>Genome assembly and annotation of Periplaneta americana reveal a comprehensive cockroach allergen profile.</title>
        <authorList>
            <person name="Wang L."/>
            <person name="Xiong Q."/>
            <person name="Saelim N."/>
            <person name="Wang L."/>
            <person name="Nong W."/>
            <person name="Wan A.T."/>
            <person name="Shi M."/>
            <person name="Liu X."/>
            <person name="Cao Q."/>
            <person name="Hui J.H.L."/>
            <person name="Sookrung N."/>
            <person name="Leung T.F."/>
            <person name="Tungtrongchitr A."/>
            <person name="Tsui S.K.W."/>
        </authorList>
    </citation>
    <scope>NUCLEOTIDE SEQUENCE [LARGE SCALE GENOMIC DNA]</scope>
    <source>
        <strain evidence="2">PWHHKU_190912</strain>
    </source>
</reference>
<name>A0ABQ8SQD5_PERAM</name>
<comment type="caution">
    <text evidence="2">The sequence shown here is derived from an EMBL/GenBank/DDBJ whole genome shotgun (WGS) entry which is preliminary data.</text>
</comment>
<feature type="region of interest" description="Disordered" evidence="1">
    <location>
        <begin position="151"/>
        <end position="175"/>
    </location>
</feature>
<accession>A0ABQ8SQD5</accession>
<evidence type="ECO:0000313" key="2">
    <source>
        <dbReference type="EMBL" id="KAJ4436404.1"/>
    </source>
</evidence>
<dbReference type="EMBL" id="JAJSOF020000023">
    <property type="protein sequence ID" value="KAJ4436404.1"/>
    <property type="molecule type" value="Genomic_DNA"/>
</dbReference>
<protein>
    <submittedName>
        <fullName evidence="2">Uncharacterized protein</fullName>
    </submittedName>
</protein>
<evidence type="ECO:0000256" key="1">
    <source>
        <dbReference type="SAM" id="MobiDB-lite"/>
    </source>
</evidence>
<proteinExistence type="predicted"/>
<dbReference type="Proteomes" id="UP001148838">
    <property type="component" value="Unassembled WGS sequence"/>
</dbReference>
<organism evidence="2 3">
    <name type="scientific">Periplaneta americana</name>
    <name type="common">American cockroach</name>
    <name type="synonym">Blatta americana</name>
    <dbReference type="NCBI Taxonomy" id="6978"/>
    <lineage>
        <taxon>Eukaryota</taxon>
        <taxon>Metazoa</taxon>
        <taxon>Ecdysozoa</taxon>
        <taxon>Arthropoda</taxon>
        <taxon>Hexapoda</taxon>
        <taxon>Insecta</taxon>
        <taxon>Pterygota</taxon>
        <taxon>Neoptera</taxon>
        <taxon>Polyneoptera</taxon>
        <taxon>Dictyoptera</taxon>
        <taxon>Blattodea</taxon>
        <taxon>Blattoidea</taxon>
        <taxon>Blattidae</taxon>
        <taxon>Blattinae</taxon>
        <taxon>Periplaneta</taxon>
    </lineage>
</organism>
<sequence>MAGLCEGGNEPANVIDWEFVPNGREIDANNSQQLELVHEVLKESPIDPADILWGRMEEKEWLRDRLRVGHVVILILQDWRRTLTESGVRRIAWETTRHECLSDTGKADKTHARNSLPSGLGSDAATEQLKVRTCPFSLGFISPVQLRGEERRGEERRGEERRGEERRGEERRGEERRVGELTLVMNPYDYFPVCLNCVEVPVDVLDGVESLIRLYSFIKKLCGKFEQGWMITDFL</sequence>
<gene>
    <name evidence="2" type="ORF">ANN_19036</name>
</gene>
<evidence type="ECO:0000313" key="3">
    <source>
        <dbReference type="Proteomes" id="UP001148838"/>
    </source>
</evidence>